<feature type="non-terminal residue" evidence="2">
    <location>
        <position position="105"/>
    </location>
</feature>
<evidence type="ECO:0000313" key="2">
    <source>
        <dbReference type="EMBL" id="CAH1798804.1"/>
    </source>
</evidence>
<feature type="region of interest" description="Disordered" evidence="1">
    <location>
        <begin position="54"/>
        <end position="105"/>
    </location>
</feature>
<feature type="compositionally biased region" description="Basic and acidic residues" evidence="1">
    <location>
        <begin position="96"/>
        <end position="105"/>
    </location>
</feature>
<dbReference type="EMBL" id="CAIIXF020000011">
    <property type="protein sequence ID" value="CAH1798804.1"/>
    <property type="molecule type" value="Genomic_DNA"/>
</dbReference>
<reference evidence="2" key="1">
    <citation type="submission" date="2022-03" db="EMBL/GenBank/DDBJ databases">
        <authorList>
            <person name="Martin C."/>
        </authorList>
    </citation>
    <scope>NUCLEOTIDE SEQUENCE</scope>
</reference>
<accession>A0A8J1XHU5</accession>
<comment type="caution">
    <text evidence="2">The sequence shown here is derived from an EMBL/GenBank/DDBJ whole genome shotgun (WGS) entry which is preliminary data.</text>
</comment>
<feature type="non-terminal residue" evidence="2">
    <location>
        <position position="1"/>
    </location>
</feature>
<dbReference type="AlphaFoldDB" id="A0A8J1XHU5"/>
<feature type="compositionally biased region" description="Polar residues" evidence="1">
    <location>
        <begin position="54"/>
        <end position="72"/>
    </location>
</feature>
<dbReference type="Proteomes" id="UP000749559">
    <property type="component" value="Unassembled WGS sequence"/>
</dbReference>
<proteinExistence type="predicted"/>
<name>A0A8J1XHU5_OWEFU</name>
<evidence type="ECO:0000313" key="3">
    <source>
        <dbReference type="Proteomes" id="UP000749559"/>
    </source>
</evidence>
<protein>
    <submittedName>
        <fullName evidence="2">Uncharacterized protein</fullName>
    </submittedName>
</protein>
<evidence type="ECO:0000256" key="1">
    <source>
        <dbReference type="SAM" id="MobiDB-lite"/>
    </source>
</evidence>
<keyword evidence="3" id="KW-1185">Reference proteome</keyword>
<sequence>KELNLNEKCCDNTSNVAPFTIENECPMCNCSPSPPGSLPETTANPWTVPSQQQHRVSSGQESVHIRNSNNNKPIGKAEGGNLRKKAMLQRKSQTCKCREEGKSPT</sequence>
<organism evidence="2 3">
    <name type="scientific">Owenia fusiformis</name>
    <name type="common">Polychaete worm</name>
    <dbReference type="NCBI Taxonomy" id="6347"/>
    <lineage>
        <taxon>Eukaryota</taxon>
        <taxon>Metazoa</taxon>
        <taxon>Spiralia</taxon>
        <taxon>Lophotrochozoa</taxon>
        <taxon>Annelida</taxon>
        <taxon>Polychaeta</taxon>
        <taxon>Sedentaria</taxon>
        <taxon>Canalipalpata</taxon>
        <taxon>Sabellida</taxon>
        <taxon>Oweniida</taxon>
        <taxon>Oweniidae</taxon>
        <taxon>Owenia</taxon>
    </lineage>
</organism>
<gene>
    <name evidence="2" type="ORF">OFUS_LOCUS22893</name>
</gene>